<gene>
    <name evidence="2" type="ORF">A3A08_00920</name>
</gene>
<keyword evidence="1" id="KW-0472">Membrane</keyword>
<dbReference type="EMBL" id="MHMG01000023">
    <property type="protein sequence ID" value="OGZ23203.1"/>
    <property type="molecule type" value="Genomic_DNA"/>
</dbReference>
<feature type="transmembrane region" description="Helical" evidence="1">
    <location>
        <begin position="47"/>
        <end position="63"/>
    </location>
</feature>
<feature type="transmembrane region" description="Helical" evidence="1">
    <location>
        <begin position="17"/>
        <end position="35"/>
    </location>
</feature>
<dbReference type="Proteomes" id="UP000176406">
    <property type="component" value="Unassembled WGS sequence"/>
</dbReference>
<reference evidence="2 3" key="1">
    <citation type="journal article" date="2016" name="Nat. Commun.">
        <title>Thousands of microbial genomes shed light on interconnected biogeochemical processes in an aquifer system.</title>
        <authorList>
            <person name="Anantharaman K."/>
            <person name="Brown C.T."/>
            <person name="Hug L.A."/>
            <person name="Sharon I."/>
            <person name="Castelle C.J."/>
            <person name="Probst A.J."/>
            <person name="Thomas B.C."/>
            <person name="Singh A."/>
            <person name="Wilkins M.J."/>
            <person name="Karaoz U."/>
            <person name="Brodie E.L."/>
            <person name="Williams K.H."/>
            <person name="Hubbard S.S."/>
            <person name="Banfield J.F."/>
        </authorList>
    </citation>
    <scope>NUCLEOTIDE SEQUENCE [LARGE SCALE GENOMIC DNA]</scope>
</reference>
<keyword evidence="1" id="KW-0812">Transmembrane</keyword>
<accession>A0A1G2EBI6</accession>
<evidence type="ECO:0000313" key="3">
    <source>
        <dbReference type="Proteomes" id="UP000176406"/>
    </source>
</evidence>
<evidence type="ECO:0000313" key="2">
    <source>
        <dbReference type="EMBL" id="OGZ23203.1"/>
    </source>
</evidence>
<feature type="transmembrane region" description="Helical" evidence="1">
    <location>
        <begin position="201"/>
        <end position="218"/>
    </location>
</feature>
<dbReference type="AlphaFoldDB" id="A0A1G2EBI6"/>
<keyword evidence="1" id="KW-1133">Transmembrane helix</keyword>
<evidence type="ECO:0000256" key="1">
    <source>
        <dbReference type="SAM" id="Phobius"/>
    </source>
</evidence>
<comment type="caution">
    <text evidence="2">The sequence shown here is derived from an EMBL/GenBank/DDBJ whole genome shotgun (WGS) entry which is preliminary data.</text>
</comment>
<feature type="transmembrane region" description="Helical" evidence="1">
    <location>
        <begin position="230"/>
        <end position="255"/>
    </location>
</feature>
<proteinExistence type="predicted"/>
<evidence type="ECO:0008006" key="4">
    <source>
        <dbReference type="Google" id="ProtNLM"/>
    </source>
</evidence>
<name>A0A1G2EBI6_9BACT</name>
<feature type="non-terminal residue" evidence="2">
    <location>
        <position position="1"/>
    </location>
</feature>
<protein>
    <recommendedName>
        <fullName evidence="4">Glycosyltransferase RgtA/B/C/D-like domain-containing protein</fullName>
    </recommendedName>
</protein>
<feature type="transmembrane region" description="Helical" evidence="1">
    <location>
        <begin position="173"/>
        <end position="189"/>
    </location>
</feature>
<organism evidence="2 3">
    <name type="scientific">Candidatus Nealsonbacteria bacterium RIFCSPLOWO2_01_FULL_41_9</name>
    <dbReference type="NCBI Taxonomy" id="1801671"/>
    <lineage>
        <taxon>Bacteria</taxon>
        <taxon>Candidatus Nealsoniibacteriota</taxon>
    </lineage>
</organism>
<feature type="transmembrane region" description="Helical" evidence="1">
    <location>
        <begin position="144"/>
        <end position="166"/>
    </location>
</feature>
<sequence>SIIKAGVVFGLAELAKFSLILLIPLFALLALVWWLTKSGKLFSTFKILILVFTIGFLTLWPVYQYHTWNYPGQRQAQDTKLLLSSFGSRPLADSVAWMADKPILRPYAQYFLGLSMVLQRAVGGNTTYFMGEVSASGWKTYFPIVYFIKETLAFHILTIIAILYAIWLRKKPSFVVIALLSFIAIYWFFSLKSNLNIGVRHLLPTFPFAIILVSAMIVKLLKKPYLKIKYVILCGLILWQIISVISVYPSFLAYFNEAAGGPDKGHLYTVDSNMDWGQDLQRLNQWLEKNNINKIYLDYFGGSDTKYYLKEKYAQWWGDRDKKELPQGSYLAVSATFLQGGRGKPVQGFTSSSGFYNWLDDYEPVAKIGYSIFVYKIDN</sequence>